<dbReference type="Gene3D" id="3.40.50.720">
    <property type="entry name" value="NAD(P)-binding Rossmann-like Domain"/>
    <property type="match status" value="1"/>
</dbReference>
<keyword evidence="6 7" id="KW-0119">Carbohydrate metabolism</keyword>
<dbReference type="InterPro" id="IPR022675">
    <property type="entry name" value="G6P_DH_C"/>
</dbReference>
<dbReference type="SUPFAM" id="SSF55347">
    <property type="entry name" value="Glyceraldehyde-3-phosphate dehydrogenase-like, C-terminal domain"/>
    <property type="match status" value="1"/>
</dbReference>
<evidence type="ECO:0000259" key="8">
    <source>
        <dbReference type="Pfam" id="PF00479"/>
    </source>
</evidence>
<feature type="binding site" evidence="7">
    <location>
        <position position="219"/>
    </location>
    <ligand>
        <name>substrate</name>
    </ligand>
</feature>
<dbReference type="PIRSF" id="PIRSF000110">
    <property type="entry name" value="G6PD"/>
    <property type="match status" value="1"/>
</dbReference>
<dbReference type="PROSITE" id="PS00069">
    <property type="entry name" value="G6P_DEHYDROGENASE"/>
    <property type="match status" value="1"/>
</dbReference>
<feature type="binding site" evidence="7">
    <location>
        <position position="151"/>
    </location>
    <ligand>
        <name>NADP(+)</name>
        <dbReference type="ChEBI" id="CHEBI:58349"/>
    </ligand>
</feature>
<dbReference type="InterPro" id="IPR022674">
    <property type="entry name" value="G6P_DH_NAD-bd"/>
</dbReference>
<dbReference type="Gene3D" id="3.30.360.10">
    <property type="entry name" value="Dihydrodipicolinate Reductase, domain 2"/>
    <property type="match status" value="1"/>
</dbReference>
<accession>A0ABV0G6S6</accession>
<comment type="similarity">
    <text evidence="2 7">Belongs to the glucose-6-phosphate dehydrogenase family.</text>
</comment>
<comment type="caution">
    <text evidence="10">The sequence shown here is derived from an EMBL/GenBank/DDBJ whole genome shotgun (WGS) entry which is preliminary data.</text>
</comment>
<dbReference type="NCBIfam" id="TIGR00871">
    <property type="entry name" value="zwf"/>
    <property type="match status" value="1"/>
</dbReference>
<dbReference type="Pfam" id="PF00479">
    <property type="entry name" value="G6PD_N"/>
    <property type="match status" value="1"/>
</dbReference>
<comment type="catalytic activity">
    <reaction evidence="7">
        <text>D-glucose 6-phosphate + NADP(+) = 6-phospho-D-glucono-1,5-lactone + NADPH + H(+)</text>
        <dbReference type="Rhea" id="RHEA:15841"/>
        <dbReference type="ChEBI" id="CHEBI:15378"/>
        <dbReference type="ChEBI" id="CHEBI:57783"/>
        <dbReference type="ChEBI" id="CHEBI:57955"/>
        <dbReference type="ChEBI" id="CHEBI:58349"/>
        <dbReference type="ChEBI" id="CHEBI:61548"/>
        <dbReference type="EC" id="1.1.1.49"/>
    </reaction>
</comment>
<evidence type="ECO:0000256" key="6">
    <source>
        <dbReference type="ARBA" id="ARBA00023277"/>
    </source>
</evidence>
<comment type="function">
    <text evidence="7">Catalyzes the oxidation of glucose 6-phosphate to 6-phosphogluconolactone.</text>
</comment>
<dbReference type="Proteomes" id="UP001495147">
    <property type="component" value="Unassembled WGS sequence"/>
</dbReference>
<feature type="active site" description="Proton acceptor" evidence="7">
    <location>
        <position position="243"/>
    </location>
</feature>
<dbReference type="SUPFAM" id="SSF51735">
    <property type="entry name" value="NAD(P)-binding Rossmann-fold domains"/>
    <property type="match status" value="1"/>
</dbReference>
<evidence type="ECO:0000256" key="2">
    <source>
        <dbReference type="ARBA" id="ARBA00009975"/>
    </source>
</evidence>
<comment type="caution">
    <text evidence="7">Lacks conserved residue(s) required for the propagation of feature annotation.</text>
</comment>
<evidence type="ECO:0000313" key="10">
    <source>
        <dbReference type="EMBL" id="MEO3693436.1"/>
    </source>
</evidence>
<feature type="binding site" evidence="7">
    <location>
        <begin position="20"/>
        <end position="27"/>
    </location>
    <ligand>
        <name>NADP(+)</name>
        <dbReference type="ChEBI" id="CHEBI:58349"/>
    </ligand>
</feature>
<dbReference type="EMBL" id="JBDPZD010000007">
    <property type="protein sequence ID" value="MEO3693436.1"/>
    <property type="molecule type" value="Genomic_DNA"/>
</dbReference>
<feature type="binding site" evidence="7">
    <location>
        <position position="181"/>
    </location>
    <ligand>
        <name>substrate</name>
    </ligand>
</feature>
<evidence type="ECO:0000256" key="3">
    <source>
        <dbReference type="ARBA" id="ARBA00022526"/>
    </source>
</evidence>
<evidence type="ECO:0000256" key="7">
    <source>
        <dbReference type="HAMAP-Rule" id="MF_00966"/>
    </source>
</evidence>
<keyword evidence="3 7" id="KW-0313">Glucose metabolism</keyword>
<feature type="binding site" evidence="7">
    <location>
        <position position="329"/>
    </location>
    <ligand>
        <name>substrate</name>
    </ligand>
</feature>
<comment type="pathway">
    <text evidence="1 7">Carbohydrate degradation; pentose phosphate pathway; D-ribulose 5-phosphate from D-glucose 6-phosphate (oxidative stage): step 1/3.</text>
</comment>
<dbReference type="PRINTS" id="PR00079">
    <property type="entry name" value="G6PDHDRGNASE"/>
</dbReference>
<evidence type="ECO:0000259" key="9">
    <source>
        <dbReference type="Pfam" id="PF02781"/>
    </source>
</evidence>
<feature type="binding site" evidence="7">
    <location>
        <position position="238"/>
    </location>
    <ligand>
        <name>substrate</name>
    </ligand>
</feature>
<name>A0ABV0G6S6_9BURK</name>
<evidence type="ECO:0000256" key="4">
    <source>
        <dbReference type="ARBA" id="ARBA00022857"/>
    </source>
</evidence>
<feature type="domain" description="Glucose-6-phosphate dehydrogenase NAD-binding" evidence="8">
    <location>
        <begin position="17"/>
        <end position="190"/>
    </location>
</feature>
<sequence>MAKVPPGVGPRFPQVVVLFGATGDLAKRKLLPGLYHLCAAGFLPDYRIIGVSLDDIDTAAFSARTREALAQHFNRPIADDDWAAFAERLAYVPLSAGAAALAAAAARAEASIGQDSQRLHYLSVPPSAALSAVRTLGEAGLMANARIVMEKPFGTDLASAVKLNRAVHEVFAEEQIFRIDHFLGKEPAQNILAFRFANGLFEPIWNRNFIDHVQIDVPETLGLGQRSAFYEQTGAYRDMVVTHLFQILGFMAMEPPTSLEPQPISEEKNKVFRSMLPIEPGDVVRGQYNGYRDEPGVDPQSETETFIALKCFIDNWRWAGVPFFLRTGKRMAEGQRIISIAFREPPKSMFPPGSGVGAQGPDHLTFDLADASKMSLSFYGKRPGPGMRLDKLSLQFAMRDTGLAGEVLEAYERLILDAMRGDHTLFCTAEGIEQLWQVSTKLLESPPPVRLYEPGSWGPKSVHQLIAPHAWRLPFERAWRNPNQSGA</sequence>
<dbReference type="RefSeq" id="WP_347706251.1">
    <property type="nucleotide sequence ID" value="NZ_JBDPZD010000007.1"/>
</dbReference>
<dbReference type="PANTHER" id="PTHR23429">
    <property type="entry name" value="GLUCOSE-6-PHOSPHATE 1-DEHYDROGENASE G6PD"/>
    <property type="match status" value="1"/>
</dbReference>
<dbReference type="InterPro" id="IPR036291">
    <property type="entry name" value="NAD(P)-bd_dom_sf"/>
</dbReference>
<keyword evidence="11" id="KW-1185">Reference proteome</keyword>
<dbReference type="InterPro" id="IPR019796">
    <property type="entry name" value="G6P_DH_AS"/>
</dbReference>
<dbReference type="PANTHER" id="PTHR23429:SF0">
    <property type="entry name" value="GLUCOSE-6-PHOSPHATE 1-DEHYDROGENASE"/>
    <property type="match status" value="1"/>
</dbReference>
<organism evidence="10 11">
    <name type="scientific">Roseateles paludis</name>
    <dbReference type="NCBI Taxonomy" id="3145238"/>
    <lineage>
        <taxon>Bacteria</taxon>
        <taxon>Pseudomonadati</taxon>
        <taxon>Pseudomonadota</taxon>
        <taxon>Betaproteobacteria</taxon>
        <taxon>Burkholderiales</taxon>
        <taxon>Sphaerotilaceae</taxon>
        <taxon>Roseateles</taxon>
    </lineage>
</organism>
<evidence type="ECO:0000313" key="11">
    <source>
        <dbReference type="Proteomes" id="UP001495147"/>
    </source>
</evidence>
<evidence type="ECO:0000256" key="1">
    <source>
        <dbReference type="ARBA" id="ARBA00004937"/>
    </source>
</evidence>
<feature type="binding site" evidence="7">
    <location>
        <position position="185"/>
    </location>
    <ligand>
        <name>substrate</name>
    </ligand>
</feature>
<dbReference type="GO" id="GO:0004345">
    <property type="term" value="F:glucose-6-phosphate dehydrogenase activity"/>
    <property type="evidence" value="ECO:0007669"/>
    <property type="project" value="UniProtKB-EC"/>
</dbReference>
<dbReference type="HAMAP" id="MF_00966">
    <property type="entry name" value="G6PD"/>
    <property type="match status" value="1"/>
</dbReference>
<keyword evidence="4 7" id="KW-0521">NADP</keyword>
<feature type="domain" description="Glucose-6-phosphate dehydrogenase C-terminal" evidence="9">
    <location>
        <begin position="192"/>
        <end position="470"/>
    </location>
</feature>
<dbReference type="InterPro" id="IPR001282">
    <property type="entry name" value="G6P_DH"/>
</dbReference>
<evidence type="ECO:0000256" key="5">
    <source>
        <dbReference type="ARBA" id="ARBA00023002"/>
    </source>
</evidence>
<keyword evidence="5 7" id="KW-0560">Oxidoreductase</keyword>
<protein>
    <recommendedName>
        <fullName evidence="7">Glucose-6-phosphate 1-dehydrogenase</fullName>
        <shortName evidence="7">G6PD</shortName>
        <ecNumber evidence="7">1.1.1.49</ecNumber>
    </recommendedName>
</protein>
<dbReference type="EC" id="1.1.1.49" evidence="7"/>
<dbReference type="Pfam" id="PF02781">
    <property type="entry name" value="G6PD_C"/>
    <property type="match status" value="1"/>
</dbReference>
<gene>
    <name evidence="7 10" type="primary">zwf</name>
    <name evidence="10" type="ORF">ABDJ85_18335</name>
</gene>
<proteinExistence type="inferred from homology"/>
<reference evidence="10 11" key="1">
    <citation type="submission" date="2024-05" db="EMBL/GenBank/DDBJ databases">
        <title>Roseateles sp. DJS-2-20 16S ribosomal RNA gene Genome sequencing and assembly.</title>
        <authorList>
            <person name="Woo H."/>
        </authorList>
    </citation>
    <scope>NUCLEOTIDE SEQUENCE [LARGE SCALE GENOMIC DNA]</scope>
    <source>
        <strain evidence="10 11">DJS-2-20</strain>
    </source>
</reference>